<keyword evidence="1" id="KW-0808">Transferase</keyword>
<gene>
    <name evidence="1" type="ORF">SAMN05444338_1096</name>
</gene>
<evidence type="ECO:0000313" key="2">
    <source>
        <dbReference type="Proteomes" id="UP000198569"/>
    </source>
</evidence>
<organism evidence="1 2">
    <name type="scientific">Flavobacterium degerlachei</name>
    <dbReference type="NCBI Taxonomy" id="229203"/>
    <lineage>
        <taxon>Bacteria</taxon>
        <taxon>Pseudomonadati</taxon>
        <taxon>Bacteroidota</taxon>
        <taxon>Flavobacteriia</taxon>
        <taxon>Flavobacteriales</taxon>
        <taxon>Flavobacteriaceae</taxon>
        <taxon>Flavobacterium</taxon>
    </lineage>
</organism>
<reference evidence="2" key="1">
    <citation type="submission" date="2016-10" db="EMBL/GenBank/DDBJ databases">
        <authorList>
            <person name="Varghese N."/>
            <person name="Submissions S."/>
        </authorList>
    </citation>
    <scope>NUCLEOTIDE SEQUENCE [LARGE SCALE GENOMIC DNA]</scope>
    <source>
        <strain evidence="2">DSM 15718</strain>
    </source>
</reference>
<dbReference type="OrthoDB" id="240921at2"/>
<dbReference type="Proteomes" id="UP000198569">
    <property type="component" value="Unassembled WGS sequence"/>
</dbReference>
<sequence length="383" mass="44957">MKSNFSFKIYSSTKDLSTNWDSLAINNIFLSKDYLTVLEKSAPRNMVCHFIGLFLNDELIGIALSQYIDLSDVHSFGERDHCLKTMFREFTFKRLSSNVLVMGNNMLTGQNGCSFSKKLSISEGMILLEKVAEELKITFRKKGINIHLTIFKDFSQSDIKPFELPEFKSFYKFTTQPNMIFQIRESWKTFDDYILDKSKKYRDQYKRARKKADGITKKKLSLEEITAYNARIYELYMNVAKNAPFNTFYLPENHFVSFKKSLKDNFLFYGYFLGDELIGFNTLIKNGADIDTYFLGYDEKHQREKMLYLNMLYDMIGYSINKGYKRIIFARTALEIKSSVGANPISMYGLMKHSNPFINLFVSKTFSYFEPKIEWQQRNPFKN</sequence>
<dbReference type="Gene3D" id="3.40.630.30">
    <property type="match status" value="1"/>
</dbReference>
<dbReference type="InterPro" id="IPR016181">
    <property type="entry name" value="Acyl_CoA_acyltransferase"/>
</dbReference>
<dbReference type="STRING" id="229203.SAMN05444338_1096"/>
<evidence type="ECO:0000313" key="1">
    <source>
        <dbReference type="EMBL" id="SDX30787.1"/>
    </source>
</evidence>
<proteinExistence type="predicted"/>
<name>A0A1H3AM72_9FLAO</name>
<dbReference type="AlphaFoldDB" id="A0A1H3AM72"/>
<protein>
    <submittedName>
        <fullName evidence="1">Acetyltransferase (GNAT) domain-containing protein</fullName>
    </submittedName>
</protein>
<dbReference type="EMBL" id="FNMV01000009">
    <property type="protein sequence ID" value="SDX30787.1"/>
    <property type="molecule type" value="Genomic_DNA"/>
</dbReference>
<keyword evidence="2" id="KW-1185">Reference proteome</keyword>
<accession>A0A1H3AM72</accession>
<dbReference type="GO" id="GO:0016740">
    <property type="term" value="F:transferase activity"/>
    <property type="evidence" value="ECO:0007669"/>
    <property type="project" value="UniProtKB-KW"/>
</dbReference>
<dbReference type="SUPFAM" id="SSF55729">
    <property type="entry name" value="Acyl-CoA N-acyltransferases (Nat)"/>
    <property type="match status" value="1"/>
</dbReference>
<dbReference type="RefSeq" id="WP_091432586.1">
    <property type="nucleotide sequence ID" value="NZ_FNMV01000009.1"/>
</dbReference>